<evidence type="ECO:0000313" key="3">
    <source>
        <dbReference type="Proteomes" id="UP001158066"/>
    </source>
</evidence>
<feature type="domain" description="Thiamine-binding protein" evidence="1">
    <location>
        <begin position="14"/>
        <end position="86"/>
    </location>
</feature>
<dbReference type="SUPFAM" id="SSF89957">
    <property type="entry name" value="MTH1187/YkoF-like"/>
    <property type="match status" value="1"/>
</dbReference>
<gene>
    <name evidence="2" type="ORF">SAMN06296020_102215</name>
</gene>
<sequence>MCALAKTVTGTCQLAFLPLETTSSDAAVEQVLQIIESSGLEAEVGPVSTLIRGDAESLCALIQHIYKTMDDSQVRFSMNLMISNKCGCRR</sequence>
<proteinExistence type="predicted"/>
<keyword evidence="3" id="KW-1185">Reference proteome</keyword>
<dbReference type="RefSeq" id="WP_283408124.1">
    <property type="nucleotide sequence ID" value="NZ_FXUF01000002.1"/>
</dbReference>
<organism evidence="2 3">
    <name type="scientific">Anoxynatronum buryatiense</name>
    <dbReference type="NCBI Taxonomy" id="489973"/>
    <lineage>
        <taxon>Bacteria</taxon>
        <taxon>Bacillati</taxon>
        <taxon>Bacillota</taxon>
        <taxon>Clostridia</taxon>
        <taxon>Eubacteriales</taxon>
        <taxon>Clostridiaceae</taxon>
        <taxon>Anoxynatronum</taxon>
    </lineage>
</organism>
<protein>
    <submittedName>
        <fullName evidence="2">Uncharacterized conserved protein YqgV, UPF0045/DUF77 family</fullName>
    </submittedName>
</protein>
<comment type="caution">
    <text evidence="2">The sequence shown here is derived from an EMBL/GenBank/DDBJ whole genome shotgun (WGS) entry which is preliminary data.</text>
</comment>
<dbReference type="InterPro" id="IPR002767">
    <property type="entry name" value="Thiamine_BP"/>
</dbReference>
<dbReference type="EMBL" id="FXUF01000002">
    <property type="protein sequence ID" value="SMP44648.1"/>
    <property type="molecule type" value="Genomic_DNA"/>
</dbReference>
<evidence type="ECO:0000313" key="2">
    <source>
        <dbReference type="EMBL" id="SMP44648.1"/>
    </source>
</evidence>
<dbReference type="Proteomes" id="UP001158066">
    <property type="component" value="Unassembled WGS sequence"/>
</dbReference>
<dbReference type="Pfam" id="PF01910">
    <property type="entry name" value="Thiamine_BP"/>
    <property type="match status" value="1"/>
</dbReference>
<accession>A0AA45WTU0</accession>
<reference evidence="2" key="1">
    <citation type="submission" date="2017-05" db="EMBL/GenBank/DDBJ databases">
        <authorList>
            <person name="Varghese N."/>
            <person name="Submissions S."/>
        </authorList>
    </citation>
    <scope>NUCLEOTIDE SEQUENCE</scope>
    <source>
        <strain evidence="2">Su22</strain>
    </source>
</reference>
<dbReference type="AlphaFoldDB" id="A0AA45WTU0"/>
<dbReference type="Gene3D" id="3.30.70.930">
    <property type="match status" value="1"/>
</dbReference>
<evidence type="ECO:0000259" key="1">
    <source>
        <dbReference type="Pfam" id="PF01910"/>
    </source>
</evidence>
<name>A0AA45WTU0_9CLOT</name>
<dbReference type="InterPro" id="IPR029756">
    <property type="entry name" value="MTH1187/YkoF-like"/>
</dbReference>